<evidence type="ECO:0000313" key="2">
    <source>
        <dbReference type="EMBL" id="PUZ69249.1"/>
    </source>
</evidence>
<evidence type="ECO:0000313" key="3">
    <source>
        <dbReference type="Proteomes" id="UP000244336"/>
    </source>
</evidence>
<dbReference type="Proteomes" id="UP000244336">
    <property type="component" value="Chromosome 2"/>
</dbReference>
<accession>A0A2T7EN54</accession>
<feature type="compositionally biased region" description="Basic residues" evidence="1">
    <location>
        <begin position="33"/>
        <end position="49"/>
    </location>
</feature>
<evidence type="ECO:0000256" key="1">
    <source>
        <dbReference type="SAM" id="MobiDB-lite"/>
    </source>
</evidence>
<gene>
    <name evidence="2" type="ORF">GQ55_2G093100</name>
</gene>
<name>A0A2T7EN54_9POAL</name>
<feature type="compositionally biased region" description="Basic and acidic residues" evidence="1">
    <location>
        <begin position="50"/>
        <end position="59"/>
    </location>
</feature>
<feature type="compositionally biased region" description="Polar residues" evidence="1">
    <location>
        <begin position="1"/>
        <end position="13"/>
    </location>
</feature>
<organism evidence="2 3">
    <name type="scientific">Panicum hallii var. hallii</name>
    <dbReference type="NCBI Taxonomy" id="1504633"/>
    <lineage>
        <taxon>Eukaryota</taxon>
        <taxon>Viridiplantae</taxon>
        <taxon>Streptophyta</taxon>
        <taxon>Embryophyta</taxon>
        <taxon>Tracheophyta</taxon>
        <taxon>Spermatophyta</taxon>
        <taxon>Magnoliopsida</taxon>
        <taxon>Liliopsida</taxon>
        <taxon>Poales</taxon>
        <taxon>Poaceae</taxon>
        <taxon>PACMAD clade</taxon>
        <taxon>Panicoideae</taxon>
        <taxon>Panicodae</taxon>
        <taxon>Paniceae</taxon>
        <taxon>Panicinae</taxon>
        <taxon>Panicum</taxon>
        <taxon>Panicum sect. Panicum</taxon>
    </lineage>
</organism>
<proteinExistence type="predicted"/>
<dbReference type="AlphaFoldDB" id="A0A2T7EN54"/>
<dbReference type="Gramene" id="PUZ69249">
    <property type="protein sequence ID" value="PUZ69249"/>
    <property type="gene ID" value="GQ55_2G093100"/>
</dbReference>
<dbReference type="EMBL" id="CM009750">
    <property type="protein sequence ID" value="PUZ69249.1"/>
    <property type="molecule type" value="Genomic_DNA"/>
</dbReference>
<keyword evidence="3" id="KW-1185">Reference proteome</keyword>
<protein>
    <submittedName>
        <fullName evidence="2">Uncharacterized protein</fullName>
    </submittedName>
</protein>
<sequence>MGSIFGSGSSCPYSASDYPPPPIPIEPATAPKKPSKANPTRKKQSRPMQRKQEISEGKKKNPKYRVGKALLSSSELRRAGQYCMDLHNYYIHNADKLQDIIVAYKEQYFLQLEGTEGIFTVAFSDLFDLFNLDALDLSLVRCFALHMQQETRRRTRKKCGYIDPQMMTVTLMTSDRAALVRYTHATVHGEVHARTC</sequence>
<feature type="region of interest" description="Disordered" evidence="1">
    <location>
        <begin position="1"/>
        <end position="61"/>
    </location>
</feature>
<reference evidence="2 3" key="1">
    <citation type="submission" date="2018-04" db="EMBL/GenBank/DDBJ databases">
        <title>WGS assembly of Panicum hallii var. hallii HAL2.</title>
        <authorList>
            <person name="Lovell J."/>
            <person name="Jenkins J."/>
            <person name="Lowry D."/>
            <person name="Mamidi S."/>
            <person name="Sreedasyam A."/>
            <person name="Weng X."/>
            <person name="Barry K."/>
            <person name="Bonette J."/>
            <person name="Campitelli B."/>
            <person name="Daum C."/>
            <person name="Gordon S."/>
            <person name="Gould B."/>
            <person name="Lipzen A."/>
            <person name="MacQueen A."/>
            <person name="Palacio-Mejia J."/>
            <person name="Plott C."/>
            <person name="Shakirov E."/>
            <person name="Shu S."/>
            <person name="Yoshinaga Y."/>
            <person name="Zane M."/>
            <person name="Rokhsar D."/>
            <person name="Grimwood J."/>
            <person name="Schmutz J."/>
            <person name="Juenger T."/>
        </authorList>
    </citation>
    <scope>NUCLEOTIDE SEQUENCE [LARGE SCALE GENOMIC DNA]</scope>
    <source>
        <strain evidence="3">cv. HAL2</strain>
    </source>
</reference>